<gene>
    <name evidence="4" type="ORF">ACFQ34_23785</name>
</gene>
<keyword evidence="5" id="KW-1185">Reference proteome</keyword>
<reference evidence="5" key="1">
    <citation type="journal article" date="2019" name="Int. J. Syst. Evol. Microbiol.">
        <title>The Global Catalogue of Microorganisms (GCM) 10K type strain sequencing project: providing services to taxonomists for standard genome sequencing and annotation.</title>
        <authorList>
            <consortium name="The Broad Institute Genomics Platform"/>
            <consortium name="The Broad Institute Genome Sequencing Center for Infectious Disease"/>
            <person name="Wu L."/>
            <person name="Ma J."/>
        </authorList>
    </citation>
    <scope>NUCLEOTIDE SEQUENCE [LARGE SCALE GENOMIC DNA]</scope>
    <source>
        <strain evidence="5">CCUG 49018</strain>
    </source>
</reference>
<comment type="caution">
    <text evidence="4">The sequence shown here is derived from an EMBL/GenBank/DDBJ whole genome shotgun (WGS) entry which is preliminary data.</text>
</comment>
<evidence type="ECO:0000259" key="3">
    <source>
        <dbReference type="Pfam" id="PF11887"/>
    </source>
</evidence>
<feature type="domain" description="Mce/MlaD" evidence="2">
    <location>
        <begin position="36"/>
        <end position="111"/>
    </location>
</feature>
<dbReference type="Pfam" id="PF11887">
    <property type="entry name" value="Mce4_CUP1"/>
    <property type="match status" value="1"/>
</dbReference>
<dbReference type="NCBIfam" id="TIGR00996">
    <property type="entry name" value="Mtu_fam_mce"/>
    <property type="match status" value="1"/>
</dbReference>
<dbReference type="PANTHER" id="PTHR33371">
    <property type="entry name" value="INTERMEMBRANE PHOSPHOLIPID TRANSPORT SYSTEM BINDING PROTEIN MLAD-RELATED"/>
    <property type="match status" value="1"/>
</dbReference>
<dbReference type="Proteomes" id="UP001597182">
    <property type="component" value="Unassembled WGS sequence"/>
</dbReference>
<evidence type="ECO:0000256" key="1">
    <source>
        <dbReference type="SAM" id="MobiDB-lite"/>
    </source>
</evidence>
<evidence type="ECO:0000313" key="4">
    <source>
        <dbReference type="EMBL" id="MFD1236321.1"/>
    </source>
</evidence>
<feature type="region of interest" description="Disordered" evidence="1">
    <location>
        <begin position="394"/>
        <end position="443"/>
    </location>
</feature>
<dbReference type="InterPro" id="IPR005693">
    <property type="entry name" value="Mce"/>
</dbReference>
<evidence type="ECO:0000259" key="2">
    <source>
        <dbReference type="Pfam" id="PF02470"/>
    </source>
</evidence>
<dbReference type="InterPro" id="IPR024516">
    <property type="entry name" value="Mce_C"/>
</dbReference>
<dbReference type="PANTHER" id="PTHR33371:SF4">
    <property type="entry name" value="INTERMEMBRANE PHOSPHOLIPID TRANSPORT SYSTEM BINDING PROTEIN MLAD"/>
    <property type="match status" value="1"/>
</dbReference>
<dbReference type="Pfam" id="PF02470">
    <property type="entry name" value="MlaD"/>
    <property type="match status" value="1"/>
</dbReference>
<dbReference type="EMBL" id="JBHTMB010000217">
    <property type="protein sequence ID" value="MFD1236321.1"/>
    <property type="molecule type" value="Genomic_DNA"/>
</dbReference>
<organism evidence="4 5">
    <name type="scientific">Pseudonocardia benzenivorans</name>
    <dbReference type="NCBI Taxonomy" id="228005"/>
    <lineage>
        <taxon>Bacteria</taxon>
        <taxon>Bacillati</taxon>
        <taxon>Actinomycetota</taxon>
        <taxon>Actinomycetes</taxon>
        <taxon>Pseudonocardiales</taxon>
        <taxon>Pseudonocardiaceae</taxon>
        <taxon>Pseudonocardia</taxon>
    </lineage>
</organism>
<feature type="compositionally biased region" description="Low complexity" evidence="1">
    <location>
        <begin position="394"/>
        <end position="437"/>
    </location>
</feature>
<evidence type="ECO:0000313" key="5">
    <source>
        <dbReference type="Proteomes" id="UP001597182"/>
    </source>
</evidence>
<sequence>MPGWARDRARMQILALVSVVAVLLAAGIWLATGGTGRRVTAYFTNASALFDDNAVTVLGVNVGTIDKITPQGTQVRVDMTITDPDVQLPADVKAVVVSPSLVTGRYVELAPVWTGGPRLADGAVIPLERTAVPLGVDDLSRTATQLADALGPNGANKTGALSDVLGVAAANLDGNGQALNDTIHNLGQLSTTLSGSSDDLFGTITQLQKVTETLKNDDGTVREFTDRLDSVTRTLADQREDLGGALQELSLALGEVQAFIADNRAALKSDVDKLTDVTGTLADEQRALAEILDVAPAAVGNLSNTYNGASGTLDTRANINELSFPPVLFLCTMLQRSGTVPAPLGDTCRSLEPVISGAVPLPSAAAVITSLQQGQVPAFPAMAVPVDPPIGLTAPALTPPTTGAPAAPSHSAATSSATAPSPSTTPATSAPPGLLPGLLGGGR</sequence>
<protein>
    <submittedName>
        <fullName evidence="4">MCE family protein</fullName>
    </submittedName>
</protein>
<name>A0ABW3VPQ2_9PSEU</name>
<dbReference type="InterPro" id="IPR052336">
    <property type="entry name" value="MlaD_Phospholipid_Transporter"/>
</dbReference>
<dbReference type="InterPro" id="IPR003399">
    <property type="entry name" value="Mce/MlaD"/>
</dbReference>
<dbReference type="RefSeq" id="WP_013677479.1">
    <property type="nucleotide sequence ID" value="NZ_BAABKS010000053.1"/>
</dbReference>
<accession>A0ABW3VPQ2</accession>
<feature type="domain" description="Mammalian cell entry C-terminal" evidence="3">
    <location>
        <begin position="117"/>
        <end position="295"/>
    </location>
</feature>
<proteinExistence type="predicted"/>